<feature type="transmembrane region" description="Helical" evidence="1">
    <location>
        <begin position="35"/>
        <end position="54"/>
    </location>
</feature>
<reference evidence="2 3" key="1">
    <citation type="journal article" date="2012" name="Genet. Mol. Biol.">
        <title>Analysis of 16S rRNA and mxaF genes revealing insights into Methylobacterium niche-specific plant association.</title>
        <authorList>
            <person name="Dourado M.N."/>
            <person name="Andreote F.D."/>
            <person name="Dini-Andreote F."/>
            <person name="Conti R."/>
            <person name="Araujo J.M."/>
            <person name="Araujo W.L."/>
        </authorList>
    </citation>
    <scope>NUCLEOTIDE SEQUENCE [LARGE SCALE GENOMIC DNA]</scope>
    <source>
        <strain evidence="2 3">TC3-10</strain>
    </source>
</reference>
<comment type="caution">
    <text evidence="2">The sequence shown here is derived from an EMBL/GenBank/DDBJ whole genome shotgun (WGS) entry which is preliminary data.</text>
</comment>
<organism evidence="2 3">
    <name type="scientific">Methylobacterium oryzae</name>
    <dbReference type="NCBI Taxonomy" id="334852"/>
    <lineage>
        <taxon>Bacteria</taxon>
        <taxon>Pseudomonadati</taxon>
        <taxon>Pseudomonadota</taxon>
        <taxon>Alphaproteobacteria</taxon>
        <taxon>Hyphomicrobiales</taxon>
        <taxon>Methylobacteriaceae</taxon>
        <taxon>Methylobacterium</taxon>
    </lineage>
</organism>
<protein>
    <submittedName>
        <fullName evidence="2">Uncharacterized protein</fullName>
    </submittedName>
</protein>
<evidence type="ECO:0000313" key="3">
    <source>
        <dbReference type="Proteomes" id="UP001355206"/>
    </source>
</evidence>
<keyword evidence="1" id="KW-1133">Transmembrane helix</keyword>
<keyword evidence="1" id="KW-0472">Membrane</keyword>
<evidence type="ECO:0000313" key="2">
    <source>
        <dbReference type="EMBL" id="MEE7494489.1"/>
    </source>
</evidence>
<gene>
    <name evidence="2" type="ORF">MOTC310_30320</name>
</gene>
<keyword evidence="3" id="KW-1185">Reference proteome</keyword>
<evidence type="ECO:0000256" key="1">
    <source>
        <dbReference type="SAM" id="Phobius"/>
    </source>
</evidence>
<keyword evidence="1" id="KW-0812">Transmembrane</keyword>
<dbReference type="EMBL" id="MLCA01000016">
    <property type="protein sequence ID" value="MEE7494489.1"/>
    <property type="molecule type" value="Genomic_DNA"/>
</dbReference>
<dbReference type="Proteomes" id="UP001355206">
    <property type="component" value="Unassembled WGS sequence"/>
</dbReference>
<proteinExistence type="predicted"/>
<name>A0ABU7TX24_9HYPH</name>
<sequence length="66" mass="6877">MPRHLGGESLGLHQGHTANTVADLMETSMTLAGRFTVATAVAAATLAVLAGTYAEILDRALPMHFV</sequence>
<accession>A0ABU7TX24</accession>